<organism evidence="1 2">
    <name type="scientific">Linum trigynum</name>
    <dbReference type="NCBI Taxonomy" id="586398"/>
    <lineage>
        <taxon>Eukaryota</taxon>
        <taxon>Viridiplantae</taxon>
        <taxon>Streptophyta</taxon>
        <taxon>Embryophyta</taxon>
        <taxon>Tracheophyta</taxon>
        <taxon>Spermatophyta</taxon>
        <taxon>Magnoliopsida</taxon>
        <taxon>eudicotyledons</taxon>
        <taxon>Gunneridae</taxon>
        <taxon>Pentapetalae</taxon>
        <taxon>rosids</taxon>
        <taxon>fabids</taxon>
        <taxon>Malpighiales</taxon>
        <taxon>Linaceae</taxon>
        <taxon>Linum</taxon>
    </lineage>
</organism>
<dbReference type="PANTHER" id="PTHR20961">
    <property type="entry name" value="GLYCOSYLTRANSFERASE"/>
    <property type="match status" value="1"/>
</dbReference>
<sequence>MIGVHGAAMTHFLFMRPGCVFIQVIPLGTEWASESYYGTPARKMGLKYIGYRIFPRESSLFDKYEEDDPVLRDPESVSAKGWQYTKSIYLDGQNVVLDLKRFEKRLMVAYNYCFGIVTRRQKGMAVVGGKRKKKRKHK</sequence>
<name>A0AAV2C7B2_9ROSI</name>
<protein>
    <submittedName>
        <fullName evidence="1">Uncharacterized protein</fullName>
    </submittedName>
</protein>
<reference evidence="1 2" key="1">
    <citation type="submission" date="2024-04" db="EMBL/GenBank/DDBJ databases">
        <authorList>
            <person name="Fracassetti M."/>
        </authorList>
    </citation>
    <scope>NUCLEOTIDE SEQUENCE [LARGE SCALE GENOMIC DNA]</scope>
</reference>
<dbReference type="Proteomes" id="UP001497516">
    <property type="component" value="Chromosome 1"/>
</dbReference>
<dbReference type="InterPro" id="IPR007657">
    <property type="entry name" value="Glycosyltransferase_61"/>
</dbReference>
<keyword evidence="2" id="KW-1185">Reference proteome</keyword>
<dbReference type="EMBL" id="OZ034813">
    <property type="protein sequence ID" value="CAL1352404.1"/>
    <property type="molecule type" value="Genomic_DNA"/>
</dbReference>
<gene>
    <name evidence="1" type="ORF">LTRI10_LOCUS373</name>
</gene>
<dbReference type="PANTHER" id="PTHR20961:SF124">
    <property type="entry name" value="GLYCOSYLTRANSFERASE"/>
    <property type="match status" value="1"/>
</dbReference>
<evidence type="ECO:0000313" key="2">
    <source>
        <dbReference type="Proteomes" id="UP001497516"/>
    </source>
</evidence>
<proteinExistence type="predicted"/>
<accession>A0AAV2C7B2</accession>
<dbReference type="AlphaFoldDB" id="A0AAV2C7B2"/>
<evidence type="ECO:0000313" key="1">
    <source>
        <dbReference type="EMBL" id="CAL1352404.1"/>
    </source>
</evidence>
<dbReference type="GO" id="GO:0016757">
    <property type="term" value="F:glycosyltransferase activity"/>
    <property type="evidence" value="ECO:0007669"/>
    <property type="project" value="InterPro"/>
</dbReference>